<feature type="transmembrane region" description="Helical" evidence="6">
    <location>
        <begin position="88"/>
        <end position="108"/>
    </location>
</feature>
<feature type="transmembrane region" description="Helical" evidence="6">
    <location>
        <begin position="114"/>
        <end position="134"/>
    </location>
</feature>
<feature type="transmembrane region" description="Helical" evidence="6">
    <location>
        <begin position="250"/>
        <end position="272"/>
    </location>
</feature>
<evidence type="ECO:0000259" key="7">
    <source>
        <dbReference type="PROSITE" id="PS50850"/>
    </source>
</evidence>
<keyword evidence="9" id="KW-1185">Reference proteome</keyword>
<evidence type="ECO:0000256" key="5">
    <source>
        <dbReference type="ARBA" id="ARBA00023136"/>
    </source>
</evidence>
<feature type="transmembrane region" description="Helical" evidence="6">
    <location>
        <begin position="284"/>
        <end position="305"/>
    </location>
</feature>
<feature type="transmembrane region" description="Helical" evidence="6">
    <location>
        <begin position="224"/>
        <end position="244"/>
    </location>
</feature>
<feature type="transmembrane region" description="Helical" evidence="6">
    <location>
        <begin position="24"/>
        <end position="45"/>
    </location>
</feature>
<feature type="transmembrane region" description="Helical" evidence="6">
    <location>
        <begin position="177"/>
        <end position="196"/>
    </location>
</feature>
<keyword evidence="5 6" id="KW-0472">Membrane</keyword>
<dbReference type="GO" id="GO:0005886">
    <property type="term" value="C:plasma membrane"/>
    <property type="evidence" value="ECO:0007669"/>
    <property type="project" value="UniProtKB-SubCell"/>
</dbReference>
<keyword evidence="3 6" id="KW-0812">Transmembrane</keyword>
<dbReference type="PROSITE" id="PS50850">
    <property type="entry name" value="MFS"/>
    <property type="match status" value="1"/>
</dbReference>
<evidence type="ECO:0000256" key="2">
    <source>
        <dbReference type="ARBA" id="ARBA00022475"/>
    </source>
</evidence>
<evidence type="ECO:0000313" key="8">
    <source>
        <dbReference type="EMBL" id="CAB3761328.1"/>
    </source>
</evidence>
<dbReference type="Proteomes" id="UP000494329">
    <property type="component" value="Unassembled WGS sequence"/>
</dbReference>
<dbReference type="AlphaFoldDB" id="A0A6J5E4C2"/>
<evidence type="ECO:0000256" key="4">
    <source>
        <dbReference type="ARBA" id="ARBA00022989"/>
    </source>
</evidence>
<dbReference type="EMBL" id="CADIKF010000028">
    <property type="protein sequence ID" value="CAB3761328.1"/>
    <property type="molecule type" value="Genomic_DNA"/>
</dbReference>
<dbReference type="Gene3D" id="1.20.1250.20">
    <property type="entry name" value="MFS general substrate transporter like domains"/>
    <property type="match status" value="1"/>
</dbReference>
<dbReference type="PANTHER" id="PTHR43124">
    <property type="entry name" value="PURINE EFFLUX PUMP PBUE"/>
    <property type="match status" value="1"/>
</dbReference>
<dbReference type="RefSeq" id="WP_175112290.1">
    <property type="nucleotide sequence ID" value="NZ_CADIKF010000028.1"/>
</dbReference>
<evidence type="ECO:0000256" key="6">
    <source>
        <dbReference type="SAM" id="Phobius"/>
    </source>
</evidence>
<keyword evidence="2" id="KW-1003">Cell membrane</keyword>
<dbReference type="InterPro" id="IPR036259">
    <property type="entry name" value="MFS_trans_sf"/>
</dbReference>
<evidence type="ECO:0000256" key="1">
    <source>
        <dbReference type="ARBA" id="ARBA00004651"/>
    </source>
</evidence>
<feature type="domain" description="Major facilitator superfamily (MFS) profile" evidence="7">
    <location>
        <begin position="23"/>
        <end position="407"/>
    </location>
</feature>
<gene>
    <name evidence="8" type="primary">pbuE_4</name>
    <name evidence="8" type="ORF">LMG29739_03604</name>
</gene>
<dbReference type="SUPFAM" id="SSF103473">
    <property type="entry name" value="MFS general substrate transporter"/>
    <property type="match status" value="1"/>
</dbReference>
<dbReference type="CDD" id="cd17324">
    <property type="entry name" value="MFS_NepI_like"/>
    <property type="match status" value="1"/>
</dbReference>
<dbReference type="PANTHER" id="PTHR43124:SF10">
    <property type="entry name" value="PURINE EFFLUX PUMP PBUE"/>
    <property type="match status" value="1"/>
</dbReference>
<proteinExistence type="predicted"/>
<accession>A0A6J5E4C2</accession>
<protein>
    <submittedName>
        <fullName evidence="8">Purine efflux pump PbuE</fullName>
    </submittedName>
</protein>
<feature type="transmembrane region" description="Helical" evidence="6">
    <location>
        <begin position="348"/>
        <end position="369"/>
    </location>
</feature>
<name>A0A6J5E4C2_9BURK</name>
<feature type="transmembrane region" description="Helical" evidence="6">
    <location>
        <begin position="311"/>
        <end position="328"/>
    </location>
</feature>
<evidence type="ECO:0000256" key="3">
    <source>
        <dbReference type="ARBA" id="ARBA00022692"/>
    </source>
</evidence>
<dbReference type="Pfam" id="PF07690">
    <property type="entry name" value="MFS_1"/>
    <property type="match status" value="2"/>
</dbReference>
<organism evidence="8 9">
    <name type="scientific">Paraburkholderia solisilvae</name>
    <dbReference type="NCBI Taxonomy" id="624376"/>
    <lineage>
        <taxon>Bacteria</taxon>
        <taxon>Pseudomonadati</taxon>
        <taxon>Pseudomonadota</taxon>
        <taxon>Betaproteobacteria</taxon>
        <taxon>Burkholderiales</taxon>
        <taxon>Burkholderiaceae</taxon>
        <taxon>Paraburkholderia</taxon>
    </lineage>
</organism>
<reference evidence="8 9" key="1">
    <citation type="submission" date="2020-04" db="EMBL/GenBank/DDBJ databases">
        <authorList>
            <person name="De Canck E."/>
        </authorList>
    </citation>
    <scope>NUCLEOTIDE SEQUENCE [LARGE SCALE GENOMIC DNA]</scope>
    <source>
        <strain evidence="8 9">LMG 29739</strain>
    </source>
</reference>
<feature type="transmembrane region" description="Helical" evidence="6">
    <location>
        <begin position="381"/>
        <end position="400"/>
    </location>
</feature>
<feature type="transmembrane region" description="Helical" evidence="6">
    <location>
        <begin position="57"/>
        <end position="81"/>
    </location>
</feature>
<evidence type="ECO:0000313" key="9">
    <source>
        <dbReference type="Proteomes" id="UP000494329"/>
    </source>
</evidence>
<feature type="transmembrane region" description="Helical" evidence="6">
    <location>
        <begin position="146"/>
        <end position="165"/>
    </location>
</feature>
<comment type="subcellular location">
    <subcellularLocation>
        <location evidence="1">Cell membrane</location>
        <topology evidence="1">Multi-pass membrane protein</topology>
    </subcellularLocation>
</comment>
<keyword evidence="4 6" id="KW-1133">Transmembrane helix</keyword>
<dbReference type="InterPro" id="IPR011701">
    <property type="entry name" value="MFS"/>
</dbReference>
<dbReference type="InterPro" id="IPR050189">
    <property type="entry name" value="MFS_Efflux_Transporters"/>
</dbReference>
<dbReference type="InterPro" id="IPR020846">
    <property type="entry name" value="MFS_dom"/>
</dbReference>
<dbReference type="GO" id="GO:0022857">
    <property type="term" value="F:transmembrane transporter activity"/>
    <property type="evidence" value="ECO:0007669"/>
    <property type="project" value="InterPro"/>
</dbReference>
<sequence>MASNLLRIASDRARKRTRAFDPRVWLLAIGAFAISTDLYIVSGLLPALGRDFGVEVVSATLVVTSYALTYALAAPFLAACTARLPGRLVAAAAILLYGIGNVFCALAPSLGALIVARIAAGVAAGMYAPAAYALAASLAADGRKGAALSVVTFGLSLATVFGVPIGNQIGHWYGWRGAFAFIVALSVAAAVALALLMPRGNAPAASVAVPLRARFAPLAHGRTLLALLPNLVWYAGILGFYSFLGASFTVQHFSASAVSTIFLVYGIGALIGSRIGGLLADRFGAARVIAITLLIATADLAAFEYATASEVRSAIAVFFLGLTGWSLFPAQQARLVAIADPSNVQVVLALNSTALYLGVASGTGLGAALLSRGVGVLELHWFGPALLLAALAIFGASCAVEGGRRASHARR</sequence>